<evidence type="ECO:0008006" key="3">
    <source>
        <dbReference type="Google" id="ProtNLM"/>
    </source>
</evidence>
<accession>A0ABW0PEL9</accession>
<name>A0ABW0PEL9_9BURK</name>
<proteinExistence type="predicted"/>
<dbReference type="RefSeq" id="WP_379719324.1">
    <property type="nucleotide sequence ID" value="NZ_JBHSMS010000026.1"/>
</dbReference>
<gene>
    <name evidence="1" type="ORF">ACFPOU_08145</name>
</gene>
<dbReference type="Proteomes" id="UP001596031">
    <property type="component" value="Unassembled WGS sequence"/>
</dbReference>
<evidence type="ECO:0000313" key="1">
    <source>
        <dbReference type="EMBL" id="MFC5511096.1"/>
    </source>
</evidence>
<sequence length="453" mass="48390">MAQIIKADGVLLLAGMHWLYPESEKQSAKKSKSFLSKFAKPAKGIGAVSESALISAKKATHAAGSTRNAWGYLTASEKRALSKAPRFAKVYSLAELFSAQPSLPVCAILIAQIPGETDFAMCTSINGHPAPGDFDVVVPASAVESTLQHWEKQLRLLGTTGEPALYGTWGAVAHSLTLEKLALNAAAVPAVRAVGTDVRQLATAIVIAGAGFLGYLAWEDYQLAQSAKNAQALAQQQAPSVVYQNALNAQWSTQPWGSLGRARAMQQHIRQVREYVGGFKISTPVTCDIISGTCTFSYKKDADSSATFNDFIADVRRQFVVTSFGQDGQTVEVSMTLQNLPAATVPSLDGLANETESPLLFWPRIQKLVLTQKVSGTLTKEYKVFPQNLGINEAAVPMIVRSTGVAVTYPLWDLVEIPTAGGVFTNAINWKTLTAGSGAVTLAGELYAKKTNP</sequence>
<protein>
    <recommendedName>
        <fullName evidence="3">Pilin accessory protein (PilO)</fullName>
    </recommendedName>
</protein>
<reference evidence="2" key="1">
    <citation type="journal article" date="2019" name="Int. J. Syst. Evol. Microbiol.">
        <title>The Global Catalogue of Microorganisms (GCM) 10K type strain sequencing project: providing services to taxonomists for standard genome sequencing and annotation.</title>
        <authorList>
            <consortium name="The Broad Institute Genomics Platform"/>
            <consortium name="The Broad Institute Genome Sequencing Center for Infectious Disease"/>
            <person name="Wu L."/>
            <person name="Ma J."/>
        </authorList>
    </citation>
    <scope>NUCLEOTIDE SEQUENCE [LARGE SCALE GENOMIC DNA]</scope>
    <source>
        <strain evidence="2">CCUG 38813</strain>
    </source>
</reference>
<organism evidence="1 2">
    <name type="scientific">Massilia jejuensis</name>
    <dbReference type="NCBI Taxonomy" id="648894"/>
    <lineage>
        <taxon>Bacteria</taxon>
        <taxon>Pseudomonadati</taxon>
        <taxon>Pseudomonadota</taxon>
        <taxon>Betaproteobacteria</taxon>
        <taxon>Burkholderiales</taxon>
        <taxon>Oxalobacteraceae</taxon>
        <taxon>Telluria group</taxon>
        <taxon>Massilia</taxon>
    </lineage>
</organism>
<comment type="caution">
    <text evidence="1">The sequence shown here is derived from an EMBL/GenBank/DDBJ whole genome shotgun (WGS) entry which is preliminary data.</text>
</comment>
<keyword evidence="2" id="KW-1185">Reference proteome</keyword>
<evidence type="ECO:0000313" key="2">
    <source>
        <dbReference type="Proteomes" id="UP001596031"/>
    </source>
</evidence>
<dbReference type="EMBL" id="JBHSMS010000026">
    <property type="protein sequence ID" value="MFC5511096.1"/>
    <property type="molecule type" value="Genomic_DNA"/>
</dbReference>